<dbReference type="STRING" id="999552.METH_18730"/>
<feature type="transmembrane region" description="Helical" evidence="1">
    <location>
        <begin position="218"/>
        <end position="237"/>
    </location>
</feature>
<feature type="domain" description="CAAX prenyl protease 2/Lysostaphin resistance protein A-like" evidence="2">
    <location>
        <begin position="158"/>
        <end position="254"/>
    </location>
</feature>
<dbReference type="PATRIC" id="fig|999552.6.peg.3709"/>
<keyword evidence="3" id="KW-0378">Hydrolase</keyword>
<dbReference type="Pfam" id="PF02517">
    <property type="entry name" value="Rce1-like"/>
    <property type="match status" value="1"/>
</dbReference>
<dbReference type="RefSeq" id="WP_024091877.1">
    <property type="nucleotide sequence ID" value="NC_023135.1"/>
</dbReference>
<evidence type="ECO:0000313" key="4">
    <source>
        <dbReference type="Proteomes" id="UP000018780"/>
    </source>
</evidence>
<keyword evidence="3" id="KW-0645">Protease</keyword>
<keyword evidence="1" id="KW-1133">Transmembrane helix</keyword>
<dbReference type="PANTHER" id="PTHR36435:SF1">
    <property type="entry name" value="CAAX AMINO TERMINAL PROTEASE FAMILY PROTEIN"/>
    <property type="match status" value="1"/>
</dbReference>
<keyword evidence="4" id="KW-1185">Reference proteome</keyword>
<sequence length="308" mass="33305">MPHRRRDGHSDGHRDGQGYRAHEALVRFARRQPQLWRLLLGLVLVAAVGFALTAALQVMLAGLFPGAWLQGLADGSTAGAMLVLLGSFAFLTLGVAMAARLFHQRSFASVTGHLRPLLRQFARVSLYLAGLSALIMLLPPYGMGPPMTPNLPVWTWLGLLPVSIAAVLVQTSSEEILFRGYIQQALAARFRSPAVWLLGPSALFALGHYLPAEAGENALMITVWAGLFGVLMADLTARAGTLGPAMAVHFFNNAAALLLFASPTSLNGLALYLIPFEMADVQALRPWMAVDFALMLVSWLCARLAIRR</sequence>
<feature type="transmembrane region" description="Helical" evidence="1">
    <location>
        <begin position="249"/>
        <end position="274"/>
    </location>
</feature>
<feature type="transmembrane region" description="Helical" evidence="1">
    <location>
        <begin position="35"/>
        <end position="60"/>
    </location>
</feature>
<dbReference type="KEGG" id="lmd:METH_18730"/>
<dbReference type="GO" id="GO:0080120">
    <property type="term" value="P:CAAX-box protein maturation"/>
    <property type="evidence" value="ECO:0007669"/>
    <property type="project" value="UniProtKB-ARBA"/>
</dbReference>
<dbReference type="GO" id="GO:0004175">
    <property type="term" value="F:endopeptidase activity"/>
    <property type="evidence" value="ECO:0007669"/>
    <property type="project" value="UniProtKB-ARBA"/>
</dbReference>
<protein>
    <submittedName>
        <fullName evidence="3">CAAX amino terminal protease</fullName>
    </submittedName>
</protein>
<dbReference type="GO" id="GO:0006508">
    <property type="term" value="P:proteolysis"/>
    <property type="evidence" value="ECO:0007669"/>
    <property type="project" value="UniProtKB-KW"/>
</dbReference>
<feature type="transmembrane region" description="Helical" evidence="1">
    <location>
        <begin position="153"/>
        <end position="173"/>
    </location>
</feature>
<feature type="transmembrane region" description="Helical" evidence="1">
    <location>
        <begin position="80"/>
        <end position="103"/>
    </location>
</feature>
<dbReference type="InterPro" id="IPR003675">
    <property type="entry name" value="Rce1/LyrA-like_dom"/>
</dbReference>
<evidence type="ECO:0000259" key="2">
    <source>
        <dbReference type="Pfam" id="PF02517"/>
    </source>
</evidence>
<dbReference type="AlphaFoldDB" id="V9VYE3"/>
<evidence type="ECO:0000256" key="1">
    <source>
        <dbReference type="SAM" id="Phobius"/>
    </source>
</evidence>
<proteinExistence type="predicted"/>
<reference evidence="3 4" key="1">
    <citation type="submission" date="2013-09" db="EMBL/GenBank/DDBJ databases">
        <authorList>
            <consortium name="DOE Joint Genome Institute"/>
            <person name="Klenk H.-P."/>
            <person name="Huntemann M."/>
            <person name="Han J."/>
            <person name="Chen A."/>
            <person name="Kyrpides N."/>
            <person name="Mavromatis K."/>
            <person name="Markowitz V."/>
            <person name="Palaniappan K."/>
            <person name="Ivanova N."/>
            <person name="Schaumberg A."/>
            <person name="Pati A."/>
            <person name="Liolios K."/>
            <person name="Nordberg H.P."/>
            <person name="Cantor M.N."/>
            <person name="Hua S.X."/>
            <person name="Woyke T."/>
        </authorList>
    </citation>
    <scope>NUCLEOTIDE SEQUENCE [LARGE SCALE GENOMIC DNA]</scope>
    <source>
        <strain evidence="3 4">DSM 14336</strain>
    </source>
</reference>
<organism evidence="3 4">
    <name type="scientific">Leisingera methylohalidivorans DSM 14336</name>
    <dbReference type="NCBI Taxonomy" id="999552"/>
    <lineage>
        <taxon>Bacteria</taxon>
        <taxon>Pseudomonadati</taxon>
        <taxon>Pseudomonadota</taxon>
        <taxon>Alphaproteobacteria</taxon>
        <taxon>Rhodobacterales</taxon>
        <taxon>Roseobacteraceae</taxon>
        <taxon>Leisingera</taxon>
    </lineage>
</organism>
<feature type="transmembrane region" description="Helical" evidence="1">
    <location>
        <begin position="124"/>
        <end position="141"/>
    </location>
</feature>
<dbReference type="HOGENOM" id="CLU_052492_2_0_5"/>
<dbReference type="EMBL" id="CP006773">
    <property type="protein sequence ID" value="AHD02380.1"/>
    <property type="molecule type" value="Genomic_DNA"/>
</dbReference>
<dbReference type="InterPro" id="IPR052710">
    <property type="entry name" value="CAAX_protease"/>
</dbReference>
<feature type="transmembrane region" description="Helical" evidence="1">
    <location>
        <begin position="194"/>
        <end position="212"/>
    </location>
</feature>
<dbReference type="Proteomes" id="UP000018780">
    <property type="component" value="Chromosome"/>
</dbReference>
<accession>V9VYE3</accession>
<name>V9VYE3_9RHOB</name>
<keyword evidence="1" id="KW-0472">Membrane</keyword>
<feature type="transmembrane region" description="Helical" evidence="1">
    <location>
        <begin position="286"/>
        <end position="306"/>
    </location>
</feature>
<dbReference type="PANTHER" id="PTHR36435">
    <property type="entry name" value="SLR1288 PROTEIN"/>
    <property type="match status" value="1"/>
</dbReference>
<evidence type="ECO:0000313" key="3">
    <source>
        <dbReference type="EMBL" id="AHD02380.1"/>
    </source>
</evidence>
<dbReference type="OrthoDB" id="7171777at2"/>
<keyword evidence="1" id="KW-0812">Transmembrane</keyword>
<gene>
    <name evidence="3" type="ORF">METH_18730</name>
</gene>